<feature type="chain" id="PRO_5004933248" description="Lysine-specific metallo-endopeptidase domain-containing protein" evidence="2">
    <location>
        <begin position="22"/>
        <end position="358"/>
    </location>
</feature>
<reference evidence="3 4" key="1">
    <citation type="submission" date="2013-03" db="EMBL/GenBank/DDBJ databases">
        <title>The Genome Sequence of Cladophialophora yegresii CBS 114405.</title>
        <authorList>
            <consortium name="The Broad Institute Genomics Platform"/>
            <person name="Cuomo C."/>
            <person name="de Hoog S."/>
            <person name="Gorbushina A."/>
            <person name="Walker B."/>
            <person name="Young S.K."/>
            <person name="Zeng Q."/>
            <person name="Gargeya S."/>
            <person name="Fitzgerald M."/>
            <person name="Haas B."/>
            <person name="Abouelleil A."/>
            <person name="Allen A.W."/>
            <person name="Alvarado L."/>
            <person name="Arachchi H.M."/>
            <person name="Berlin A.M."/>
            <person name="Chapman S.B."/>
            <person name="Gainer-Dewar J."/>
            <person name="Goldberg J."/>
            <person name="Griggs A."/>
            <person name="Gujja S."/>
            <person name="Hansen M."/>
            <person name="Howarth C."/>
            <person name="Imamovic A."/>
            <person name="Ireland A."/>
            <person name="Larimer J."/>
            <person name="McCowan C."/>
            <person name="Murphy C."/>
            <person name="Pearson M."/>
            <person name="Poon T.W."/>
            <person name="Priest M."/>
            <person name="Roberts A."/>
            <person name="Saif S."/>
            <person name="Shea T."/>
            <person name="Sisk P."/>
            <person name="Sykes S."/>
            <person name="Wortman J."/>
            <person name="Nusbaum C."/>
            <person name="Birren B."/>
        </authorList>
    </citation>
    <scope>NUCLEOTIDE SEQUENCE [LARGE SCALE GENOMIC DNA]</scope>
    <source>
        <strain evidence="3 4">CBS 114405</strain>
    </source>
</reference>
<dbReference type="OrthoDB" id="4158890at2759"/>
<sequence>MVTLLHFFLLLLLSYPLPAHAARPFVWIEPIAPAPYIEWFHESWKEAIVLARAAALTFQGPCDPVYQRYFEDGGTSGPSSPPASLVRRIFQRIANIPLDAQYNAQDIQSLLSNQDILGLSPRFGRMTLALGTPPHTPDPWKNYCANRGISGAFLFGENRADATVVVCGAVLEYPLAAEILAVPPWARNVDGTPHAGYGCRGLGDRDTEFMIFPGAFILHELIHWSWLLQDLPQWQDFIAVLPAFGLRQIGDFAGTDPVSGYGAYNAKRLKERALGNPADFGSYPTLNNADSYMWYALSKYWAWTCGVDFGPARDEYDDFLRTQEGKVPAVQPLPGGGDASDRPDPGMVDFAHGSTGGG</sequence>
<dbReference type="VEuPathDB" id="FungiDB:A1O7_07305"/>
<evidence type="ECO:0000256" key="1">
    <source>
        <dbReference type="SAM" id="MobiDB-lite"/>
    </source>
</evidence>
<dbReference type="InterPro" id="IPR024079">
    <property type="entry name" value="MetalloPept_cat_dom_sf"/>
</dbReference>
<dbReference type="GeneID" id="19181880"/>
<dbReference type="Gene3D" id="3.40.390.10">
    <property type="entry name" value="Collagenase (Catalytic Domain)"/>
    <property type="match status" value="1"/>
</dbReference>
<dbReference type="RefSeq" id="XP_007759495.1">
    <property type="nucleotide sequence ID" value="XM_007761305.1"/>
</dbReference>
<dbReference type="AlphaFoldDB" id="W9VXK8"/>
<evidence type="ECO:0000256" key="2">
    <source>
        <dbReference type="SAM" id="SignalP"/>
    </source>
</evidence>
<evidence type="ECO:0000313" key="4">
    <source>
        <dbReference type="Proteomes" id="UP000019473"/>
    </source>
</evidence>
<evidence type="ECO:0000313" key="3">
    <source>
        <dbReference type="EMBL" id="EXJ56961.1"/>
    </source>
</evidence>
<dbReference type="GO" id="GO:0008237">
    <property type="term" value="F:metallopeptidase activity"/>
    <property type="evidence" value="ECO:0007669"/>
    <property type="project" value="InterPro"/>
</dbReference>
<evidence type="ECO:0008006" key="5">
    <source>
        <dbReference type="Google" id="ProtNLM"/>
    </source>
</evidence>
<comment type="caution">
    <text evidence="3">The sequence shown here is derived from an EMBL/GenBank/DDBJ whole genome shotgun (WGS) entry which is preliminary data.</text>
</comment>
<organism evidence="3 4">
    <name type="scientific">Cladophialophora yegresii CBS 114405</name>
    <dbReference type="NCBI Taxonomy" id="1182544"/>
    <lineage>
        <taxon>Eukaryota</taxon>
        <taxon>Fungi</taxon>
        <taxon>Dikarya</taxon>
        <taxon>Ascomycota</taxon>
        <taxon>Pezizomycotina</taxon>
        <taxon>Eurotiomycetes</taxon>
        <taxon>Chaetothyriomycetidae</taxon>
        <taxon>Chaetothyriales</taxon>
        <taxon>Herpotrichiellaceae</taxon>
        <taxon>Cladophialophora</taxon>
    </lineage>
</organism>
<keyword evidence="4" id="KW-1185">Reference proteome</keyword>
<accession>W9VXK8</accession>
<proteinExistence type="predicted"/>
<name>W9VXK8_9EURO</name>
<feature type="signal peptide" evidence="2">
    <location>
        <begin position="1"/>
        <end position="21"/>
    </location>
</feature>
<protein>
    <recommendedName>
        <fullName evidence="5">Lysine-specific metallo-endopeptidase domain-containing protein</fullName>
    </recommendedName>
</protein>
<dbReference type="Proteomes" id="UP000019473">
    <property type="component" value="Unassembled WGS sequence"/>
</dbReference>
<gene>
    <name evidence="3" type="ORF">A1O7_07305</name>
</gene>
<keyword evidence="2" id="KW-0732">Signal</keyword>
<dbReference type="EMBL" id="AMGW01000005">
    <property type="protein sequence ID" value="EXJ56961.1"/>
    <property type="molecule type" value="Genomic_DNA"/>
</dbReference>
<feature type="region of interest" description="Disordered" evidence="1">
    <location>
        <begin position="327"/>
        <end position="358"/>
    </location>
</feature>
<dbReference type="HOGENOM" id="CLU_052681_0_0_1"/>